<dbReference type="Gene3D" id="2.70.70.10">
    <property type="entry name" value="Glucose Permease (Domain IIA)"/>
    <property type="match status" value="1"/>
</dbReference>
<feature type="chain" id="PRO_5038460059" evidence="1">
    <location>
        <begin position="21"/>
        <end position="191"/>
    </location>
</feature>
<keyword evidence="4" id="KW-1185">Reference proteome</keyword>
<dbReference type="PANTHER" id="PTHR21666">
    <property type="entry name" value="PEPTIDASE-RELATED"/>
    <property type="match status" value="1"/>
</dbReference>
<gene>
    <name evidence="3" type="ORF">H8710_10580</name>
</gene>
<keyword evidence="1" id="KW-0732">Signal</keyword>
<dbReference type="InterPro" id="IPR016047">
    <property type="entry name" value="M23ase_b-sheet_dom"/>
</dbReference>
<protein>
    <submittedName>
        <fullName evidence="3">M23 family metallopeptidase</fullName>
    </submittedName>
</protein>
<accession>A0A926E6J7</accession>
<dbReference type="Pfam" id="PF01551">
    <property type="entry name" value="Peptidase_M23"/>
    <property type="match status" value="1"/>
</dbReference>
<dbReference type="EMBL" id="JACRSV010000003">
    <property type="protein sequence ID" value="MBC8560508.1"/>
    <property type="molecule type" value="Genomic_DNA"/>
</dbReference>
<dbReference type="InterPro" id="IPR050570">
    <property type="entry name" value="Cell_wall_metabolism_enzyme"/>
</dbReference>
<dbReference type="PANTHER" id="PTHR21666:SF270">
    <property type="entry name" value="MUREIN HYDROLASE ACTIVATOR ENVC"/>
    <property type="match status" value="1"/>
</dbReference>
<dbReference type="RefSeq" id="WP_249295495.1">
    <property type="nucleotide sequence ID" value="NZ_JACRSV010000003.1"/>
</dbReference>
<dbReference type="CDD" id="cd12797">
    <property type="entry name" value="M23_peptidase"/>
    <property type="match status" value="1"/>
</dbReference>
<evidence type="ECO:0000256" key="1">
    <source>
        <dbReference type="SAM" id="SignalP"/>
    </source>
</evidence>
<comment type="caution">
    <text evidence="3">The sequence shown here is derived from an EMBL/GenBank/DDBJ whole genome shotgun (WGS) entry which is preliminary data.</text>
</comment>
<evidence type="ECO:0000259" key="2">
    <source>
        <dbReference type="Pfam" id="PF01551"/>
    </source>
</evidence>
<feature type="signal peptide" evidence="1">
    <location>
        <begin position="1"/>
        <end position="20"/>
    </location>
</feature>
<organism evidence="3 4">
    <name type="scientific">Fumia xinanensis</name>
    <dbReference type="NCBI Taxonomy" id="2763659"/>
    <lineage>
        <taxon>Bacteria</taxon>
        <taxon>Bacillati</taxon>
        <taxon>Bacillota</taxon>
        <taxon>Clostridia</taxon>
        <taxon>Eubacteriales</taxon>
        <taxon>Oscillospiraceae</taxon>
        <taxon>Fumia</taxon>
    </lineage>
</organism>
<feature type="domain" description="M23ase beta-sheet core" evidence="2">
    <location>
        <begin position="75"/>
        <end position="169"/>
    </location>
</feature>
<dbReference type="AlphaFoldDB" id="A0A926E6J7"/>
<reference evidence="3" key="1">
    <citation type="submission" date="2020-08" db="EMBL/GenBank/DDBJ databases">
        <title>Genome public.</title>
        <authorList>
            <person name="Liu C."/>
            <person name="Sun Q."/>
        </authorList>
    </citation>
    <scope>NUCLEOTIDE SEQUENCE</scope>
    <source>
        <strain evidence="3">NSJ-33</strain>
    </source>
</reference>
<dbReference type="Proteomes" id="UP000610760">
    <property type="component" value="Unassembled WGS sequence"/>
</dbReference>
<dbReference type="SUPFAM" id="SSF51261">
    <property type="entry name" value="Duplicated hybrid motif"/>
    <property type="match status" value="1"/>
</dbReference>
<evidence type="ECO:0000313" key="3">
    <source>
        <dbReference type="EMBL" id="MBC8560508.1"/>
    </source>
</evidence>
<proteinExistence type="predicted"/>
<name>A0A926E6J7_9FIRM</name>
<sequence>MMKRMLNSLLCLFFALLLCGAESVPEVCFENMPPPSSASFAPICTTIPFALPLREARLTSPFGYRYHPISGQLDFHYGLDLAAPEKTPIYAVVAGVVRIADTHESYGNYLLIDHYNGFSTLYAHCSKLLVEEGDLVTRGEKIALVGQTGEATGNHLHFEIRLNGIRYDPLWILGDGERVTLIPEPEQSGQS</sequence>
<evidence type="ECO:0000313" key="4">
    <source>
        <dbReference type="Proteomes" id="UP000610760"/>
    </source>
</evidence>
<dbReference type="InterPro" id="IPR011055">
    <property type="entry name" value="Dup_hybrid_motif"/>
</dbReference>
<dbReference type="GO" id="GO:0004222">
    <property type="term" value="F:metalloendopeptidase activity"/>
    <property type="evidence" value="ECO:0007669"/>
    <property type="project" value="TreeGrafter"/>
</dbReference>